<dbReference type="InterPro" id="IPR011990">
    <property type="entry name" value="TPR-like_helical_dom_sf"/>
</dbReference>
<dbReference type="SUPFAM" id="SSF48439">
    <property type="entry name" value="Protein prenylyltransferase"/>
    <property type="match status" value="1"/>
</dbReference>
<name>A0A3N4Q6A3_9BACT</name>
<keyword evidence="4" id="KW-1185">Reference proteome</keyword>
<protein>
    <submittedName>
        <fullName evidence="3">Tetratricopeptide repeat protein</fullName>
    </submittedName>
</protein>
<dbReference type="InterPro" id="IPR050498">
    <property type="entry name" value="Ycf3"/>
</dbReference>
<sequence length="300" mass="33907">MTGLLCKFIERRSVRIVSVLPVCCIKYVCNINISIMKPTLSLPVIMRRLIMVLPALFSCLFCYGQAELRPDFEKAVKLLREENFREAEGAFSDVLGKATADKLKKHCFIYRAFCYNGLGEYKKAVSDLDRAIALDASDLASYIDRGKSKAYADDLEGAQKDFQYVLTKDSTEKQGQAALFYLARICGQQQQFVQAVRYYDRCLSLDANDAEPYFNRGASKNMLMDLAGEIKDYDAAIRLNPDYKEAYANRGVAKINLLTGKGNLKPTKKQTKEACEDLRKAKQLGDNAVDDMLFLYCDKE</sequence>
<dbReference type="EMBL" id="RPDH01000001">
    <property type="protein sequence ID" value="RPE13061.1"/>
    <property type="molecule type" value="Genomic_DNA"/>
</dbReference>
<dbReference type="Gene3D" id="1.25.40.10">
    <property type="entry name" value="Tetratricopeptide repeat domain"/>
    <property type="match status" value="2"/>
</dbReference>
<dbReference type="PANTHER" id="PTHR44858:SF1">
    <property type="entry name" value="UDP-N-ACETYLGLUCOSAMINE--PEPTIDE N-ACETYLGLUCOSAMINYLTRANSFERASE SPINDLY-RELATED"/>
    <property type="match status" value="1"/>
</dbReference>
<organism evidence="3 4">
    <name type="scientific">Chitinophaga lutea</name>
    <dbReference type="NCBI Taxonomy" id="2488634"/>
    <lineage>
        <taxon>Bacteria</taxon>
        <taxon>Pseudomonadati</taxon>
        <taxon>Bacteroidota</taxon>
        <taxon>Chitinophagia</taxon>
        <taxon>Chitinophagales</taxon>
        <taxon>Chitinophagaceae</taxon>
        <taxon>Chitinophaga</taxon>
    </lineage>
</organism>
<gene>
    <name evidence="3" type="ORF">EGT74_05875</name>
</gene>
<evidence type="ECO:0000313" key="3">
    <source>
        <dbReference type="EMBL" id="RPE13061.1"/>
    </source>
</evidence>
<accession>A0A3N4Q6A3</accession>
<evidence type="ECO:0000313" key="4">
    <source>
        <dbReference type="Proteomes" id="UP000278351"/>
    </source>
</evidence>
<dbReference type="InterPro" id="IPR019734">
    <property type="entry name" value="TPR_rpt"/>
</dbReference>
<dbReference type="GO" id="GO:0009279">
    <property type="term" value="C:cell outer membrane"/>
    <property type="evidence" value="ECO:0007669"/>
    <property type="project" value="TreeGrafter"/>
</dbReference>
<dbReference type="Proteomes" id="UP000278351">
    <property type="component" value="Unassembled WGS sequence"/>
</dbReference>
<keyword evidence="1" id="KW-0677">Repeat</keyword>
<keyword evidence="2" id="KW-0802">TPR repeat</keyword>
<evidence type="ECO:0000256" key="1">
    <source>
        <dbReference type="ARBA" id="ARBA00022737"/>
    </source>
</evidence>
<comment type="caution">
    <text evidence="3">The sequence shown here is derived from an EMBL/GenBank/DDBJ whole genome shotgun (WGS) entry which is preliminary data.</text>
</comment>
<dbReference type="Pfam" id="PF13181">
    <property type="entry name" value="TPR_8"/>
    <property type="match status" value="2"/>
</dbReference>
<dbReference type="SMART" id="SM00028">
    <property type="entry name" value="TPR"/>
    <property type="match status" value="5"/>
</dbReference>
<dbReference type="AlphaFoldDB" id="A0A3N4Q6A3"/>
<proteinExistence type="predicted"/>
<dbReference type="PANTHER" id="PTHR44858">
    <property type="entry name" value="TETRATRICOPEPTIDE REPEAT PROTEIN 6"/>
    <property type="match status" value="1"/>
</dbReference>
<dbReference type="GO" id="GO:0046813">
    <property type="term" value="P:receptor-mediated virion attachment to host cell"/>
    <property type="evidence" value="ECO:0007669"/>
    <property type="project" value="TreeGrafter"/>
</dbReference>
<evidence type="ECO:0000256" key="2">
    <source>
        <dbReference type="ARBA" id="ARBA00022803"/>
    </source>
</evidence>
<reference evidence="3 4" key="1">
    <citation type="submission" date="2018-11" db="EMBL/GenBank/DDBJ databases">
        <title>Chitinophaga lutea sp.nov., isolate from arsenic contaminated soil.</title>
        <authorList>
            <person name="Zong Y."/>
        </authorList>
    </citation>
    <scope>NUCLEOTIDE SEQUENCE [LARGE SCALE GENOMIC DNA]</scope>
    <source>
        <strain evidence="3 4">ZY74</strain>
    </source>
</reference>